<organism evidence="2 3">
    <name type="scientific">Sphingopyxis macrogoltabida</name>
    <name type="common">Sphingomonas macrogoltabidus</name>
    <dbReference type="NCBI Taxonomy" id="33050"/>
    <lineage>
        <taxon>Bacteria</taxon>
        <taxon>Pseudomonadati</taxon>
        <taxon>Pseudomonadota</taxon>
        <taxon>Alphaproteobacteria</taxon>
        <taxon>Sphingomonadales</taxon>
        <taxon>Sphingomonadaceae</taxon>
        <taxon>Sphingopyxis</taxon>
    </lineage>
</organism>
<dbReference type="Pfam" id="PF12680">
    <property type="entry name" value="SnoaL_2"/>
    <property type="match status" value="1"/>
</dbReference>
<evidence type="ECO:0000313" key="3">
    <source>
        <dbReference type="Proteomes" id="UP000248597"/>
    </source>
</evidence>
<feature type="domain" description="SnoaL-like" evidence="1">
    <location>
        <begin position="14"/>
        <end position="103"/>
    </location>
</feature>
<evidence type="ECO:0000259" key="1">
    <source>
        <dbReference type="Pfam" id="PF12680"/>
    </source>
</evidence>
<reference evidence="2 3" key="1">
    <citation type="submission" date="2017-08" db="EMBL/GenBank/DDBJ databases">
        <title>Infants hospitalized years apart are colonized by the same room-sourced microbial strains.</title>
        <authorList>
            <person name="Brooks B."/>
            <person name="Olm M.R."/>
            <person name="Firek B.A."/>
            <person name="Baker R."/>
            <person name="Thomas B.C."/>
            <person name="Morowitz M.J."/>
            <person name="Banfield J.F."/>
        </authorList>
    </citation>
    <scope>NUCLEOTIDE SEQUENCE [LARGE SCALE GENOMIC DNA]</scope>
    <source>
        <strain evidence="2">S2_005_003_R2_47</strain>
    </source>
</reference>
<gene>
    <name evidence="2" type="ORF">DI569_11510</name>
</gene>
<sequence>MTITLPPPIAAYFAADRADAAAVAACFTDDAIVTDEGKTHRGRAAIAAWKSGTSTQYSYTSTPIAIADADGRTVVTCHLVGNFPGGEIDLRHIFAIEDGKIAALEITV</sequence>
<evidence type="ECO:0000313" key="2">
    <source>
        <dbReference type="EMBL" id="PZQ21547.1"/>
    </source>
</evidence>
<dbReference type="InterPro" id="IPR037401">
    <property type="entry name" value="SnoaL-like"/>
</dbReference>
<dbReference type="AlphaFoldDB" id="A0A2W5MNS8"/>
<dbReference type="Proteomes" id="UP000248597">
    <property type="component" value="Unassembled WGS sequence"/>
</dbReference>
<dbReference type="EMBL" id="QFPJ01000027">
    <property type="protein sequence ID" value="PZQ21547.1"/>
    <property type="molecule type" value="Genomic_DNA"/>
</dbReference>
<name>A0A2W5MNS8_SPHMC</name>
<proteinExistence type="predicted"/>
<dbReference type="InterPro" id="IPR032710">
    <property type="entry name" value="NTF2-like_dom_sf"/>
</dbReference>
<protein>
    <submittedName>
        <fullName evidence="2">Polyketide cyclase</fullName>
    </submittedName>
</protein>
<dbReference type="Gene3D" id="3.10.450.50">
    <property type="match status" value="1"/>
</dbReference>
<accession>A0A2W5MNS8</accession>
<comment type="caution">
    <text evidence="2">The sequence shown here is derived from an EMBL/GenBank/DDBJ whole genome shotgun (WGS) entry which is preliminary data.</text>
</comment>
<dbReference type="SUPFAM" id="SSF54427">
    <property type="entry name" value="NTF2-like"/>
    <property type="match status" value="1"/>
</dbReference>